<dbReference type="InterPro" id="IPR002625">
    <property type="entry name" value="Smr_dom"/>
</dbReference>
<dbReference type="InterPro" id="IPR047688">
    <property type="entry name" value="Endonuc_SmrA"/>
</dbReference>
<dbReference type="OrthoDB" id="9808881at2"/>
<name>A0A6N8F6A0_9GAMM</name>
<protein>
    <submittedName>
        <fullName evidence="2">DNA endonuclease SmrA</fullName>
    </submittedName>
</protein>
<dbReference type="PROSITE" id="PS50828">
    <property type="entry name" value="SMR"/>
    <property type="match status" value="1"/>
</dbReference>
<dbReference type="Proteomes" id="UP000439994">
    <property type="component" value="Unassembled WGS sequence"/>
</dbReference>
<keyword evidence="2" id="KW-0540">Nuclease</keyword>
<dbReference type="SMART" id="SM00463">
    <property type="entry name" value="SMR"/>
    <property type="match status" value="1"/>
</dbReference>
<dbReference type="InterPro" id="IPR036063">
    <property type="entry name" value="Smr_dom_sf"/>
</dbReference>
<proteinExistence type="predicted"/>
<dbReference type="AlphaFoldDB" id="A0A6N8F6A0"/>
<dbReference type="NCBIfam" id="NF033154">
    <property type="entry name" value="endonuc_SmrA"/>
    <property type="match status" value="1"/>
</dbReference>
<keyword evidence="2" id="KW-0255">Endonuclease</keyword>
<feature type="domain" description="Smr" evidence="1">
    <location>
        <begin position="94"/>
        <end position="175"/>
    </location>
</feature>
<comment type="caution">
    <text evidence="2">The sequence shown here is derived from an EMBL/GenBank/DDBJ whole genome shotgun (WGS) entry which is preliminary data.</text>
</comment>
<dbReference type="Gene3D" id="3.30.1370.110">
    <property type="match status" value="1"/>
</dbReference>
<keyword evidence="2" id="KW-0378">Hydrolase</keyword>
<dbReference type="RefSeq" id="WP_155695355.1">
    <property type="nucleotide sequence ID" value="NZ_WOCD01000003.1"/>
</dbReference>
<organism evidence="2 3">
    <name type="scientific">Psychrosphaera haliotis</name>
    <dbReference type="NCBI Taxonomy" id="555083"/>
    <lineage>
        <taxon>Bacteria</taxon>
        <taxon>Pseudomonadati</taxon>
        <taxon>Pseudomonadota</taxon>
        <taxon>Gammaproteobacteria</taxon>
        <taxon>Alteromonadales</taxon>
        <taxon>Pseudoalteromonadaceae</taxon>
        <taxon>Psychrosphaera</taxon>
    </lineage>
</organism>
<dbReference type="PANTHER" id="PTHR35562">
    <property type="entry name" value="DNA ENDONUCLEASE SMRA-RELATED"/>
    <property type="match status" value="1"/>
</dbReference>
<sequence length="195" mass="22313">MNEFSEFITEMGDVKPIKQDNKNRLTNATKINEETLRHRRINAELSSGTNQNPLTTESVTLLSPDDILSYKKDGVQYGVFKNLRLGKYEIHTVLNLHGKSVKEARHELFTFTKDAHKQNLRCILIQHGKGLQSQPHQALLKSYINQWLTQLPMTLAFHSAQPFHGGGSATYLLMKKSDESRLDNKEKHQKRGANF</sequence>
<evidence type="ECO:0000313" key="3">
    <source>
        <dbReference type="Proteomes" id="UP000439994"/>
    </source>
</evidence>
<dbReference type="Pfam" id="PF01713">
    <property type="entry name" value="Smr"/>
    <property type="match status" value="1"/>
</dbReference>
<dbReference type="EMBL" id="WOCD01000003">
    <property type="protein sequence ID" value="MUH72156.1"/>
    <property type="molecule type" value="Genomic_DNA"/>
</dbReference>
<evidence type="ECO:0000313" key="2">
    <source>
        <dbReference type="EMBL" id="MUH72156.1"/>
    </source>
</evidence>
<dbReference type="PANTHER" id="PTHR35562:SF2">
    <property type="entry name" value="DNA ENDONUCLEASE SMRA-RELATED"/>
    <property type="match status" value="1"/>
</dbReference>
<evidence type="ECO:0000259" key="1">
    <source>
        <dbReference type="PROSITE" id="PS50828"/>
    </source>
</evidence>
<reference evidence="2 3" key="1">
    <citation type="submission" date="2019-11" db="EMBL/GenBank/DDBJ databases">
        <title>P. haliotis isolates from Z. marina roots.</title>
        <authorList>
            <person name="Cohen M."/>
            <person name="Jospin G."/>
            <person name="Eisen J.A."/>
            <person name="Coil D.A."/>
        </authorList>
    </citation>
    <scope>NUCLEOTIDE SEQUENCE [LARGE SCALE GENOMIC DNA]</scope>
    <source>
        <strain evidence="2 3">UCD-MCMsp1aY</strain>
    </source>
</reference>
<gene>
    <name evidence="2" type="primary">smrA</name>
    <name evidence="2" type="ORF">GNP35_06495</name>
</gene>
<keyword evidence="3" id="KW-1185">Reference proteome</keyword>
<dbReference type="GO" id="GO:0004520">
    <property type="term" value="F:DNA endonuclease activity"/>
    <property type="evidence" value="ECO:0007669"/>
    <property type="project" value="TreeGrafter"/>
</dbReference>
<accession>A0A6N8F6A0</accession>
<dbReference type="SUPFAM" id="SSF160443">
    <property type="entry name" value="SMR domain-like"/>
    <property type="match status" value="1"/>
</dbReference>